<proteinExistence type="inferred from homology"/>
<evidence type="ECO:0000256" key="7">
    <source>
        <dbReference type="ARBA" id="ARBA00023157"/>
    </source>
</evidence>
<comment type="catalytic activity">
    <reaction evidence="13">
        <text>1D-myo-inositol 1,2,6-trisphosphate + H2O = 1D-myo-inositol 1,2-bisphosphate + phosphate</text>
        <dbReference type="Rhea" id="RHEA:77131"/>
        <dbReference type="ChEBI" id="CHEBI:15377"/>
        <dbReference type="ChEBI" id="CHEBI:43474"/>
        <dbReference type="ChEBI" id="CHEBI:195537"/>
        <dbReference type="ChEBI" id="CHEBI:195539"/>
    </reaction>
    <physiologicalReaction direction="left-to-right" evidence="13">
        <dbReference type="Rhea" id="RHEA:77132"/>
    </physiologicalReaction>
</comment>
<evidence type="ECO:0000256" key="8">
    <source>
        <dbReference type="ARBA" id="ARBA00023180"/>
    </source>
</evidence>
<dbReference type="PROSITE" id="PS00616">
    <property type="entry name" value="HIS_ACID_PHOSPHAT_1"/>
    <property type="match status" value="1"/>
</dbReference>
<dbReference type="InterPro" id="IPR029033">
    <property type="entry name" value="His_PPase_superfam"/>
</dbReference>
<feature type="disulfide bond" evidence="19">
    <location>
        <begin position="435"/>
        <end position="443"/>
    </location>
</feature>
<gene>
    <name evidence="21" type="ORF">F503_01737</name>
</gene>
<evidence type="ECO:0000256" key="10">
    <source>
        <dbReference type="ARBA" id="ARBA00042300"/>
    </source>
</evidence>
<comment type="similarity">
    <text evidence="2">Belongs to the histidine acid phosphatase family.</text>
</comment>
<evidence type="ECO:0000256" key="9">
    <source>
        <dbReference type="ARBA" id="ARBA00041857"/>
    </source>
</evidence>
<comment type="catalytic activity">
    <reaction evidence="15">
        <text>1D-myo-inositol hexakisphosphate + H2O = 1D-myo-inositol 1,2,4,5,6-pentakisphosphate + phosphate</text>
        <dbReference type="Rhea" id="RHEA:16989"/>
        <dbReference type="ChEBI" id="CHEBI:15377"/>
        <dbReference type="ChEBI" id="CHEBI:43474"/>
        <dbReference type="ChEBI" id="CHEBI:57798"/>
        <dbReference type="ChEBI" id="CHEBI:58130"/>
        <dbReference type="EC" id="3.1.3.8"/>
    </reaction>
    <physiologicalReaction direction="left-to-right" evidence="15">
        <dbReference type="Rhea" id="RHEA:16990"/>
    </physiologicalReaction>
</comment>
<feature type="disulfide bond" evidence="19">
    <location>
        <begin position="255"/>
        <end position="271"/>
    </location>
</feature>
<evidence type="ECO:0000256" key="4">
    <source>
        <dbReference type="ARBA" id="ARBA00012632"/>
    </source>
</evidence>
<dbReference type="GO" id="GO:0005576">
    <property type="term" value="C:extracellular region"/>
    <property type="evidence" value="ECO:0007669"/>
    <property type="project" value="UniProtKB-SubCell"/>
</dbReference>
<organism evidence="21 22">
    <name type="scientific">Ophiostoma piceae (strain UAMH 11346)</name>
    <name type="common">Sap stain fungus</name>
    <dbReference type="NCBI Taxonomy" id="1262450"/>
    <lineage>
        <taxon>Eukaryota</taxon>
        <taxon>Fungi</taxon>
        <taxon>Dikarya</taxon>
        <taxon>Ascomycota</taxon>
        <taxon>Pezizomycotina</taxon>
        <taxon>Sordariomycetes</taxon>
        <taxon>Sordariomycetidae</taxon>
        <taxon>Ophiostomatales</taxon>
        <taxon>Ophiostomataceae</taxon>
        <taxon>Ophiostoma</taxon>
    </lineage>
</organism>
<evidence type="ECO:0000256" key="13">
    <source>
        <dbReference type="ARBA" id="ARBA00043721"/>
    </source>
</evidence>
<keyword evidence="22" id="KW-1185">Reference proteome</keyword>
<dbReference type="Pfam" id="PF00328">
    <property type="entry name" value="His_Phos_2"/>
    <property type="match status" value="1"/>
</dbReference>
<evidence type="ECO:0000256" key="5">
    <source>
        <dbReference type="ARBA" id="ARBA00022525"/>
    </source>
</evidence>
<dbReference type="VEuPathDB" id="FungiDB:F503_01737"/>
<evidence type="ECO:0000256" key="16">
    <source>
        <dbReference type="ARBA" id="ARBA00044106"/>
    </source>
</evidence>
<evidence type="ECO:0000256" key="6">
    <source>
        <dbReference type="ARBA" id="ARBA00022801"/>
    </source>
</evidence>
<feature type="disulfide bond" evidence="19">
    <location>
        <begin position="68"/>
        <end position="408"/>
    </location>
</feature>
<evidence type="ECO:0000256" key="20">
    <source>
        <dbReference type="SAM" id="SignalP"/>
    </source>
</evidence>
<evidence type="ECO:0000313" key="22">
    <source>
        <dbReference type="Proteomes" id="UP000016923"/>
    </source>
</evidence>
<dbReference type="STRING" id="1262450.S3BTQ8"/>
<feature type="disulfide bond" evidence="19">
    <location>
        <begin position="30"/>
        <end position="39"/>
    </location>
</feature>
<dbReference type="GO" id="GO:0016158">
    <property type="term" value="F:inositol hexakisphosphate 3-phosphatase activity"/>
    <property type="evidence" value="ECO:0007669"/>
    <property type="project" value="UniProtKB-EC"/>
</dbReference>
<dbReference type="InterPro" id="IPR033379">
    <property type="entry name" value="Acid_Pase_AS"/>
</dbReference>
<dbReference type="PIRSF" id="PIRSF000894">
    <property type="entry name" value="Acid_phosphatase"/>
    <property type="match status" value="1"/>
</dbReference>
<reference evidence="21 22" key="1">
    <citation type="journal article" date="2013" name="BMC Genomics">
        <title>The genome and transcriptome of the pine saprophyte Ophiostoma piceae, and a comparison with the bark beetle-associated pine pathogen Grosmannia clavigera.</title>
        <authorList>
            <person name="Haridas S."/>
            <person name="Wang Y."/>
            <person name="Lim L."/>
            <person name="Massoumi Alamouti S."/>
            <person name="Jackman S."/>
            <person name="Docking R."/>
            <person name="Robertson G."/>
            <person name="Birol I."/>
            <person name="Bohlmann J."/>
            <person name="Breuil C."/>
        </authorList>
    </citation>
    <scope>NUCLEOTIDE SEQUENCE [LARGE SCALE GENOMIC DNA]</scope>
    <source>
        <strain evidence="21 22">UAMH 11346</strain>
    </source>
</reference>
<dbReference type="eggNOG" id="KOG1382">
    <property type="taxonomic scope" value="Eukaryota"/>
</dbReference>
<evidence type="ECO:0000256" key="2">
    <source>
        <dbReference type="ARBA" id="ARBA00005375"/>
    </source>
</evidence>
<evidence type="ECO:0000256" key="12">
    <source>
        <dbReference type="ARBA" id="ARBA00043675"/>
    </source>
</evidence>
<keyword evidence="7 19" id="KW-1015">Disulfide bond</keyword>
<dbReference type="PANTHER" id="PTHR20963">
    <property type="entry name" value="MULTIPLE INOSITOL POLYPHOSPHATE PHOSPHATASE-RELATED"/>
    <property type="match status" value="1"/>
</dbReference>
<feature type="active site" description="Proton donor" evidence="18">
    <location>
        <position position="356"/>
    </location>
</feature>
<keyword evidence="6" id="KW-0378">Hydrolase</keyword>
<keyword evidence="8" id="KW-0325">Glycoprotein</keyword>
<evidence type="ECO:0000256" key="15">
    <source>
        <dbReference type="ARBA" id="ARBA00043788"/>
    </source>
</evidence>
<name>S3BTQ8_OPHP1</name>
<evidence type="ECO:0000256" key="18">
    <source>
        <dbReference type="PIRSR" id="PIRSR000894-1"/>
    </source>
</evidence>
<feature type="chain" id="PRO_5004518078" description="Phytase A" evidence="20">
    <location>
        <begin position="23"/>
        <end position="466"/>
    </location>
</feature>
<comment type="subunit">
    <text evidence="3">Monomer.</text>
</comment>
<dbReference type="InterPro" id="IPR016274">
    <property type="entry name" value="Histidine_acid_Pase_euk"/>
</dbReference>
<sequence length="466" mass="50970">MAIKNSLLVLALLLGSTTVTSASPLRRSTCDTIETGYQCQTDISHYWGQYSPFFSVESDIQDEVPSNCEVTFVQMIQRHGARFPTSKKTVKYAAMMSQIKASVAASAYTGDYAFLANYTYSLGADDLTAFGARESYNAGEKFYNRYQSLADKVAPFVRSADQERVVATAKNWTAGFQAAKSASSMLPILLISEADGQNNTIDASTCPVFENSTTGDDAQDAWRDVFTPAIRTRLNNALPGAALTKSQVIYFMDLCPMETVATATGTISKFCKLFTEDEWRSYDYYQTLGKYYSDGWGNELGAAQGVGFVNEFLSRLTGSLSYANNDHTTVNHTLDVSSVTFPVGADYQFFADFSHDDPMTSIFSAFGFYNETATLSTSVRAPANETGGFSAAWAVPFAGRAYIEKQTCKTTKGCAATNEYIRVIINDRVIPLQNCGADNLGRCKVKSFINSLSLAQSGANWDQCYA</sequence>
<evidence type="ECO:0000256" key="1">
    <source>
        <dbReference type="ARBA" id="ARBA00004613"/>
    </source>
</evidence>
<feature type="disulfide bond" evidence="19">
    <location>
        <begin position="206"/>
        <end position="464"/>
    </location>
</feature>
<dbReference type="Proteomes" id="UP000016923">
    <property type="component" value="Unassembled WGS sequence"/>
</dbReference>
<keyword evidence="20" id="KW-0732">Signal</keyword>
<dbReference type="AlphaFoldDB" id="S3BTQ8"/>
<comment type="catalytic activity">
    <reaction evidence="12">
        <text>1D-myo-inositol 1,2-bisphosphate + H2O = 1D-myo-inositol 2-phosphate + phosphate</text>
        <dbReference type="Rhea" id="RHEA:77135"/>
        <dbReference type="ChEBI" id="CHEBI:15377"/>
        <dbReference type="ChEBI" id="CHEBI:43474"/>
        <dbReference type="ChEBI" id="CHEBI:84142"/>
        <dbReference type="ChEBI" id="CHEBI:195539"/>
    </reaction>
    <physiologicalReaction direction="left-to-right" evidence="12">
        <dbReference type="Rhea" id="RHEA:77136"/>
    </physiologicalReaction>
</comment>
<dbReference type="OMA" id="VVERMEC"/>
<comment type="catalytic activity">
    <reaction evidence="11">
        <text>1D-myo-inositol 1,2,5,6-tetrakisphosphate + H2O = 1D-myo-inositol 1,2,6-trisphosphate + phosphate</text>
        <dbReference type="Rhea" id="RHEA:77119"/>
        <dbReference type="ChEBI" id="CHEBI:15377"/>
        <dbReference type="ChEBI" id="CHEBI:43474"/>
        <dbReference type="ChEBI" id="CHEBI:195535"/>
        <dbReference type="ChEBI" id="CHEBI:195537"/>
    </reaction>
    <physiologicalReaction direction="left-to-right" evidence="11">
        <dbReference type="Rhea" id="RHEA:77120"/>
    </physiologicalReaction>
</comment>
<evidence type="ECO:0000256" key="11">
    <source>
        <dbReference type="ARBA" id="ARBA00043670"/>
    </source>
</evidence>
<evidence type="ECO:0000256" key="19">
    <source>
        <dbReference type="PIRSR" id="PIRSR000894-2"/>
    </source>
</evidence>
<comment type="catalytic activity">
    <reaction evidence="14">
        <text>1D-myo-inositol 1,2,4,5,6-pentakisphosphate + H2O = 1D-myo-inositol 1,2,5,6-tetrakisphosphate + phosphate</text>
        <dbReference type="Rhea" id="RHEA:77115"/>
        <dbReference type="ChEBI" id="CHEBI:15377"/>
        <dbReference type="ChEBI" id="CHEBI:43474"/>
        <dbReference type="ChEBI" id="CHEBI:57798"/>
        <dbReference type="ChEBI" id="CHEBI:195535"/>
    </reaction>
    <physiologicalReaction direction="left-to-right" evidence="14">
        <dbReference type="Rhea" id="RHEA:77116"/>
    </physiologicalReaction>
</comment>
<dbReference type="EC" id="3.1.3.8" evidence="4"/>
<comment type="subcellular location">
    <subcellularLocation>
        <location evidence="1">Secreted</location>
    </subcellularLocation>
</comment>
<dbReference type="CDD" id="cd07061">
    <property type="entry name" value="HP_HAP_like"/>
    <property type="match status" value="1"/>
</dbReference>
<evidence type="ECO:0000256" key="3">
    <source>
        <dbReference type="ARBA" id="ARBA00011245"/>
    </source>
</evidence>
<dbReference type="EMBL" id="KE148164">
    <property type="protein sequence ID" value="EPE03847.1"/>
    <property type="molecule type" value="Genomic_DNA"/>
</dbReference>
<dbReference type="GO" id="GO:0003993">
    <property type="term" value="F:acid phosphatase activity"/>
    <property type="evidence" value="ECO:0007669"/>
    <property type="project" value="TreeGrafter"/>
</dbReference>
<feature type="active site" description="Nucleophile" evidence="18">
    <location>
        <position position="79"/>
    </location>
</feature>
<evidence type="ECO:0000256" key="17">
    <source>
        <dbReference type="ARBA" id="ARBA00044262"/>
    </source>
</evidence>
<dbReference type="InterPro" id="IPR000560">
    <property type="entry name" value="His_Pase_clade-2"/>
</dbReference>
<evidence type="ECO:0000313" key="21">
    <source>
        <dbReference type="EMBL" id="EPE03847.1"/>
    </source>
</evidence>
<accession>S3BTQ8</accession>
<dbReference type="PANTHER" id="PTHR20963:SF24">
    <property type="entry name" value="3-PHYTASE B"/>
    <property type="match status" value="1"/>
</dbReference>
<keyword evidence="5" id="KW-0964">Secreted</keyword>
<protein>
    <recommendedName>
        <fullName evidence="16">Phytase A</fullName>
        <ecNumber evidence="4">3.1.3.8</ecNumber>
    </recommendedName>
    <alternativeName>
        <fullName evidence="17">Histidine acid phosphatase phyA</fullName>
    </alternativeName>
    <alternativeName>
        <fullName evidence="10">Myo-inositol hexakisphosphate phosphohydrolase A</fullName>
    </alternativeName>
    <alternativeName>
        <fullName evidence="9">Myo-inositol-hexaphosphate 3-phosphohydrolase A</fullName>
    </alternativeName>
</protein>
<dbReference type="HOGENOM" id="CLU_020880_0_0_1"/>
<dbReference type="Gene3D" id="3.40.50.1240">
    <property type="entry name" value="Phosphoglycerate mutase-like"/>
    <property type="match status" value="1"/>
</dbReference>
<feature type="signal peptide" evidence="20">
    <location>
        <begin position="1"/>
        <end position="22"/>
    </location>
</feature>
<dbReference type="OrthoDB" id="6509975at2759"/>
<evidence type="ECO:0000256" key="14">
    <source>
        <dbReference type="ARBA" id="ARBA00043748"/>
    </source>
</evidence>
<dbReference type="SUPFAM" id="SSF53254">
    <property type="entry name" value="Phosphoglycerate mutase-like"/>
    <property type="match status" value="1"/>
</dbReference>